<dbReference type="GO" id="GO:0009898">
    <property type="term" value="C:cytoplasmic side of plasma membrane"/>
    <property type="evidence" value="ECO:0000318"/>
    <property type="project" value="GO_Central"/>
</dbReference>
<reference evidence="2 3" key="2">
    <citation type="journal article" date="1996" name="DNA Res.">
        <title>Sequence analysis of the genome of the unicellular cyanobacterium Synechocystis sp. strain PCC6803. II. Sequence determination of the entire genome and assignment of potential protein-coding regions.</title>
        <authorList>
            <person name="Kaneko T."/>
            <person name="Sato S."/>
            <person name="Kotani H."/>
            <person name="Tanaka A."/>
            <person name="Asamizu E."/>
            <person name="Nakamura Y."/>
            <person name="Miyajima N."/>
            <person name="Hirosawa M."/>
            <person name="Sugiura M."/>
            <person name="Sasamoto S."/>
            <person name="Kimura T."/>
            <person name="Hosouchi T."/>
            <person name="Matsuno A."/>
            <person name="Muraki A."/>
            <person name="Nakazaki N."/>
            <person name="Naruo K."/>
            <person name="Okumura S."/>
            <person name="Shimpo S."/>
            <person name="Takeuchi C."/>
            <person name="Wada T."/>
            <person name="Watanabe A."/>
            <person name="Yamada M."/>
            <person name="Yasuda M."/>
            <person name="Tabata S."/>
        </authorList>
    </citation>
    <scope>NUCLEOTIDE SEQUENCE [LARGE SCALE GENOMIC DNA]</scope>
    <source>
        <strain evidence="3">ATCC 27184 / PCC 6803 / Kazusa</strain>
    </source>
</reference>
<dbReference type="Proteomes" id="UP000001425">
    <property type="component" value="Chromosome"/>
</dbReference>
<evidence type="ECO:0000259" key="1">
    <source>
        <dbReference type="Pfam" id="PF13614"/>
    </source>
</evidence>
<evidence type="ECO:0000313" key="3">
    <source>
        <dbReference type="Proteomes" id="UP000001425"/>
    </source>
</evidence>
<dbReference type="eggNOG" id="COG1192">
    <property type="taxonomic scope" value="Bacteria"/>
</dbReference>
<dbReference type="GO" id="GO:0005524">
    <property type="term" value="F:ATP binding"/>
    <property type="evidence" value="ECO:0000318"/>
    <property type="project" value="GO_Central"/>
</dbReference>
<dbReference type="STRING" id="1148.gene:10500141"/>
<dbReference type="InterPro" id="IPR050678">
    <property type="entry name" value="DNA_Partitioning_ATPase"/>
</dbReference>
<dbReference type="SUPFAM" id="SSF52540">
    <property type="entry name" value="P-loop containing nucleoside triphosphate hydrolases"/>
    <property type="match status" value="1"/>
</dbReference>
<dbReference type="InParanoid" id="Q55876"/>
<protein>
    <submittedName>
        <fullName evidence="2">Slr0105 protein</fullName>
    </submittedName>
</protein>
<dbReference type="EnsemblBacteria" id="BAA10637">
    <property type="protein sequence ID" value="BAA10637"/>
    <property type="gene ID" value="BAA10637"/>
</dbReference>
<dbReference type="Pfam" id="PF13614">
    <property type="entry name" value="AAA_31"/>
    <property type="match status" value="1"/>
</dbReference>
<dbReference type="GO" id="GO:0005829">
    <property type="term" value="C:cytosol"/>
    <property type="evidence" value="ECO:0000318"/>
    <property type="project" value="GO_Central"/>
</dbReference>
<proteinExistence type="predicted"/>
<dbReference type="KEGG" id="syn:slr0105"/>
<evidence type="ECO:0000313" key="2">
    <source>
        <dbReference type="EMBL" id="BAA10637.1"/>
    </source>
</evidence>
<feature type="domain" description="AAA" evidence="1">
    <location>
        <begin position="172"/>
        <end position="336"/>
    </location>
</feature>
<keyword evidence="3" id="KW-1185">Reference proteome</keyword>
<dbReference type="PANTHER" id="PTHR13696">
    <property type="entry name" value="P-LOOP CONTAINING NUCLEOSIDE TRIPHOSPHATE HYDROLASE"/>
    <property type="match status" value="1"/>
</dbReference>
<dbReference type="PaxDb" id="1148-1208469"/>
<reference evidence="2 3" key="1">
    <citation type="journal article" date="1995" name="DNA Res.">
        <title>Sequence analysis of the genome of the unicellular cyanobacterium Synechocystis sp. strain PCC6803. I. Sequence features in the 1 Mb region from map positions 64% to 92% of the genome.</title>
        <authorList>
            <person name="Kaneko T."/>
            <person name="Tanaka A."/>
            <person name="Sato S."/>
            <person name="Kotani H."/>
            <person name="Sazuka T."/>
            <person name="Miyajima N."/>
            <person name="Sugiura M."/>
            <person name="Tabata S."/>
        </authorList>
    </citation>
    <scope>NUCLEOTIDE SEQUENCE [LARGE SCALE GENOMIC DNA]</scope>
    <source>
        <strain evidence="3">ATCC 27184 / PCC 6803 / Kazusa</strain>
    </source>
</reference>
<dbReference type="EMBL" id="BA000022">
    <property type="protein sequence ID" value="BAA10637.1"/>
    <property type="molecule type" value="Genomic_DNA"/>
</dbReference>
<dbReference type="PIR" id="S76693">
    <property type="entry name" value="S76693"/>
</dbReference>
<dbReference type="InterPro" id="IPR027417">
    <property type="entry name" value="P-loop_NTPase"/>
</dbReference>
<dbReference type="Gene3D" id="3.40.50.300">
    <property type="entry name" value="P-loop containing nucleotide triphosphate hydrolases"/>
    <property type="match status" value="1"/>
</dbReference>
<sequence length="462" mass="51930">MSDSSLKQALLNLPPMAYEADIVGRLVIPEMMAKWNFSYSDGEIVQQYKVGNGLQFVDVAGRKNYGDDIFSHTLNGAEIIVEIKRNTIDLSSDSKNYLAAVAQLKRYLDPSAANCEKVKWGVITNGKHIQLFRRHGRTVYPFTTNIELTPDNIDEAVGLIGKYMESDHRALKIALYNNKGGVGKTTTAINLAATLCIPKPEGYAKRVLLVDFDPNQKDLTDLLKIKPSRIRLSQYLEDVKNNKSNKQGIISKYEIKLKNSKVYNCFDVIPADESFLGKSSHELMKVKKGSLRETLSQFADDYDYILIDAPPGDNYFTQEAITAADVILMPSKHNSISSFKNAAMAMKQILPQLGSERRAFNPELADPTPLPIFFNGENITDASRKQAEQAIQEIIETVKLEDQIDLTSFFFPKLTDAQEDKAIFTIPNYAYISSIAFSYRPAVFTSKVARGHYKLLIEEYFI</sequence>
<dbReference type="CDD" id="cd02042">
    <property type="entry name" value="ParAB_family"/>
    <property type="match status" value="1"/>
</dbReference>
<name>Q55876_SYNY3</name>
<organism evidence="2 3">
    <name type="scientific">Synechocystis sp. (strain ATCC 27184 / PCC 6803 / Kazusa)</name>
    <dbReference type="NCBI Taxonomy" id="1111708"/>
    <lineage>
        <taxon>Bacteria</taxon>
        <taxon>Bacillati</taxon>
        <taxon>Cyanobacteriota</taxon>
        <taxon>Cyanophyceae</taxon>
        <taxon>Synechococcales</taxon>
        <taxon>Merismopediaceae</taxon>
        <taxon>Synechocystis</taxon>
    </lineage>
</organism>
<dbReference type="InterPro" id="IPR025669">
    <property type="entry name" value="AAA_dom"/>
</dbReference>
<gene>
    <name evidence="2" type="ordered locus">slr0105</name>
</gene>
<dbReference type="PANTHER" id="PTHR13696:SF52">
    <property type="entry name" value="PARA FAMILY PROTEIN CT_582"/>
    <property type="match status" value="1"/>
</dbReference>
<dbReference type="AlphaFoldDB" id="Q55876"/>
<dbReference type="GO" id="GO:0016887">
    <property type="term" value="F:ATP hydrolysis activity"/>
    <property type="evidence" value="ECO:0000318"/>
    <property type="project" value="GO_Central"/>
</dbReference>
<accession>Q55876</accession>